<feature type="domain" description="BON" evidence="2">
    <location>
        <begin position="149"/>
        <end position="195"/>
    </location>
</feature>
<dbReference type="STRING" id="1285242.A6A04_08890"/>
<gene>
    <name evidence="3" type="ORF">A6A04_08890</name>
</gene>
<proteinExistence type="predicted"/>
<reference evidence="3 4" key="1">
    <citation type="submission" date="2016-04" db="EMBL/GenBank/DDBJ databases">
        <title>Draft genome sequence of freshwater magnetotactic bacteria Magnetospirillum marisnigri SP-1 and Magnetospirillum moscoviense BB-1.</title>
        <authorList>
            <person name="Koziaeva V."/>
            <person name="Dziuba M.V."/>
            <person name="Ivanov T.M."/>
            <person name="Kuznetsov B."/>
            <person name="Grouzdev D.S."/>
        </authorList>
    </citation>
    <scope>NUCLEOTIDE SEQUENCE [LARGE SCALE GENOMIC DNA]</scope>
    <source>
        <strain evidence="3 4">SP-1</strain>
    </source>
</reference>
<evidence type="ECO:0000256" key="1">
    <source>
        <dbReference type="SAM" id="SignalP"/>
    </source>
</evidence>
<dbReference type="InterPro" id="IPR007055">
    <property type="entry name" value="BON_dom"/>
</dbReference>
<evidence type="ECO:0000259" key="2">
    <source>
        <dbReference type="Pfam" id="PF04972"/>
    </source>
</evidence>
<comment type="caution">
    <text evidence="3">The sequence shown here is derived from an EMBL/GenBank/DDBJ whole genome shotgun (WGS) entry which is preliminary data.</text>
</comment>
<feature type="chain" id="PRO_5008091736" description="BON domain-containing protein" evidence="1">
    <location>
        <begin position="21"/>
        <end position="195"/>
    </location>
</feature>
<organism evidence="3 4">
    <name type="scientific">Paramagnetospirillum marisnigri</name>
    <dbReference type="NCBI Taxonomy" id="1285242"/>
    <lineage>
        <taxon>Bacteria</taxon>
        <taxon>Pseudomonadati</taxon>
        <taxon>Pseudomonadota</taxon>
        <taxon>Alphaproteobacteria</taxon>
        <taxon>Rhodospirillales</taxon>
        <taxon>Magnetospirillaceae</taxon>
        <taxon>Paramagnetospirillum</taxon>
    </lineage>
</organism>
<dbReference type="OrthoDB" id="7345123at2"/>
<dbReference type="AlphaFoldDB" id="A0A178M7F6"/>
<evidence type="ECO:0000313" key="3">
    <source>
        <dbReference type="EMBL" id="OAN43988.1"/>
    </source>
</evidence>
<feature type="signal peptide" evidence="1">
    <location>
        <begin position="1"/>
        <end position="20"/>
    </location>
</feature>
<name>A0A178M7F6_9PROT</name>
<dbReference type="Proteomes" id="UP000078428">
    <property type="component" value="Unassembled WGS sequence"/>
</dbReference>
<protein>
    <recommendedName>
        <fullName evidence="2">BON domain-containing protein</fullName>
    </recommendedName>
</protein>
<sequence>MYRSAFVLLVTALVSSPASAQLLDVLTAPKTLIERAAEARSMGDIASDNAIVVKVNAAMARQGTIAAATEIYEQRLLVTGLFDDKAKFEAFQRDVKAVEGVKKLYWHALYLPETDPKRKGMPSWSDTLALTTKAQVRLTKAIGGRYVNFRIAADSHGTLYVIGRAYTKDEANSVIAALKDGDGVKKVVNYMDVRP</sequence>
<evidence type="ECO:0000313" key="4">
    <source>
        <dbReference type="Proteomes" id="UP000078428"/>
    </source>
</evidence>
<dbReference type="Pfam" id="PF04972">
    <property type="entry name" value="BON"/>
    <property type="match status" value="1"/>
</dbReference>
<accession>A0A178M7F6</accession>
<dbReference type="RefSeq" id="WP_068495779.1">
    <property type="nucleotide sequence ID" value="NZ_LWQT01000120.1"/>
</dbReference>
<dbReference type="EMBL" id="LWQT01000120">
    <property type="protein sequence ID" value="OAN43988.1"/>
    <property type="molecule type" value="Genomic_DNA"/>
</dbReference>
<keyword evidence="4" id="KW-1185">Reference proteome</keyword>
<keyword evidence="1" id="KW-0732">Signal</keyword>